<comment type="subcellular location">
    <subcellularLocation>
        <location evidence="2">Chromosome</location>
    </subcellularLocation>
    <subcellularLocation>
        <location evidence="1">Nucleus</location>
    </subcellularLocation>
</comment>
<dbReference type="GO" id="GO:0046982">
    <property type="term" value="F:protein heterodimerization activity"/>
    <property type="evidence" value="ECO:0007669"/>
    <property type="project" value="InterPro"/>
</dbReference>
<comment type="caution">
    <text evidence="9">The sequence shown here is derived from an EMBL/GenBank/DDBJ whole genome shotgun (WGS) entry which is preliminary data.</text>
</comment>
<keyword evidence="7 8" id="KW-0544">Nucleosome core</keyword>
<dbReference type="AlphaFoldDB" id="A0AAD7ALY0"/>
<gene>
    <name evidence="9" type="ORF">DFH08DRAFT_1073677</name>
</gene>
<dbReference type="Proteomes" id="UP001218218">
    <property type="component" value="Unassembled WGS sequence"/>
</dbReference>
<proteinExistence type="inferred from homology"/>
<evidence type="ECO:0000256" key="2">
    <source>
        <dbReference type="ARBA" id="ARBA00004286"/>
    </source>
</evidence>
<dbReference type="GO" id="GO:0003677">
    <property type="term" value="F:DNA binding"/>
    <property type="evidence" value="ECO:0007669"/>
    <property type="project" value="UniProtKB-KW"/>
</dbReference>
<evidence type="ECO:0000256" key="3">
    <source>
        <dbReference type="ARBA" id="ARBA00006564"/>
    </source>
</evidence>
<accession>A0AAD7ALY0</accession>
<organism evidence="9 10">
    <name type="scientific">Mycena albidolilacea</name>
    <dbReference type="NCBI Taxonomy" id="1033008"/>
    <lineage>
        <taxon>Eukaryota</taxon>
        <taxon>Fungi</taxon>
        <taxon>Dikarya</taxon>
        <taxon>Basidiomycota</taxon>
        <taxon>Agaricomycotina</taxon>
        <taxon>Agaricomycetes</taxon>
        <taxon>Agaricomycetidae</taxon>
        <taxon>Agaricales</taxon>
        <taxon>Marasmiineae</taxon>
        <taxon>Mycenaceae</taxon>
        <taxon>Mycena</taxon>
    </lineage>
</organism>
<keyword evidence="4 8" id="KW-0158">Chromosome</keyword>
<evidence type="ECO:0000256" key="4">
    <source>
        <dbReference type="ARBA" id="ARBA00022454"/>
    </source>
</evidence>
<comment type="similarity">
    <text evidence="3 8">Belongs to the histone H4 family.</text>
</comment>
<keyword evidence="5 8" id="KW-0238">DNA-binding</keyword>
<evidence type="ECO:0000256" key="5">
    <source>
        <dbReference type="ARBA" id="ARBA00023125"/>
    </source>
</evidence>
<dbReference type="GO" id="GO:0000786">
    <property type="term" value="C:nucleosome"/>
    <property type="evidence" value="ECO:0007669"/>
    <property type="project" value="UniProtKB-KW"/>
</dbReference>
<dbReference type="EMBL" id="JARIHO010000004">
    <property type="protein sequence ID" value="KAJ7362570.1"/>
    <property type="molecule type" value="Genomic_DNA"/>
</dbReference>
<sequence>MARTKGTARKSTGGKTNCMQPWYPNRRRCLRARILEITNPTLGRLGRRGGVKRISRRIYGDVRGALKIFLEGVIHDATLYTEHGYRTTVTPLDVMYALKRNGMTLYGFGV</sequence>
<dbReference type="InterPro" id="IPR009072">
    <property type="entry name" value="Histone-fold"/>
</dbReference>
<dbReference type="PRINTS" id="PR00623">
    <property type="entry name" value="HISTONEH4"/>
</dbReference>
<evidence type="ECO:0000313" key="10">
    <source>
        <dbReference type="Proteomes" id="UP001218218"/>
    </source>
</evidence>
<evidence type="ECO:0000256" key="6">
    <source>
        <dbReference type="ARBA" id="ARBA00023242"/>
    </source>
</evidence>
<keyword evidence="10" id="KW-1185">Reference proteome</keyword>
<evidence type="ECO:0000256" key="1">
    <source>
        <dbReference type="ARBA" id="ARBA00004123"/>
    </source>
</evidence>
<protein>
    <recommendedName>
        <fullName evidence="8">Histone H4</fullName>
    </recommendedName>
</protein>
<reference evidence="9" key="1">
    <citation type="submission" date="2023-03" db="EMBL/GenBank/DDBJ databases">
        <title>Massive genome expansion in bonnet fungi (Mycena s.s.) driven by repeated elements and novel gene families across ecological guilds.</title>
        <authorList>
            <consortium name="Lawrence Berkeley National Laboratory"/>
            <person name="Harder C.B."/>
            <person name="Miyauchi S."/>
            <person name="Viragh M."/>
            <person name="Kuo A."/>
            <person name="Thoen E."/>
            <person name="Andreopoulos B."/>
            <person name="Lu D."/>
            <person name="Skrede I."/>
            <person name="Drula E."/>
            <person name="Henrissat B."/>
            <person name="Morin E."/>
            <person name="Kohler A."/>
            <person name="Barry K."/>
            <person name="LaButti K."/>
            <person name="Morin E."/>
            <person name="Salamov A."/>
            <person name="Lipzen A."/>
            <person name="Mereny Z."/>
            <person name="Hegedus B."/>
            <person name="Baldrian P."/>
            <person name="Stursova M."/>
            <person name="Weitz H."/>
            <person name="Taylor A."/>
            <person name="Grigoriev I.V."/>
            <person name="Nagy L.G."/>
            <person name="Martin F."/>
            <person name="Kauserud H."/>
        </authorList>
    </citation>
    <scope>NUCLEOTIDE SEQUENCE</scope>
    <source>
        <strain evidence="9">CBHHK002</strain>
    </source>
</reference>
<keyword evidence="6 8" id="KW-0539">Nucleus</keyword>
<dbReference type="PANTHER" id="PTHR10484">
    <property type="entry name" value="HISTONE H4"/>
    <property type="match status" value="1"/>
</dbReference>
<comment type="function">
    <text evidence="8">Core component of nucleosome. Nucleosomes wrap and compact DNA into chromatin, limiting DNA accessibility to the cellular machineries which require DNA as a template. Histones thereby play a central role in transcription regulation, DNA repair, DNA replication and chromosomal stability. DNA accessibility is regulated via a complex set of post-translational modifications of histones, also called histone code, and nucleosome remodeling.</text>
</comment>
<evidence type="ECO:0000313" key="9">
    <source>
        <dbReference type="EMBL" id="KAJ7362570.1"/>
    </source>
</evidence>
<dbReference type="InterPro" id="IPR001951">
    <property type="entry name" value="Histone_H4"/>
</dbReference>
<dbReference type="GO" id="GO:0030527">
    <property type="term" value="F:structural constituent of chromatin"/>
    <property type="evidence" value="ECO:0007669"/>
    <property type="project" value="InterPro"/>
</dbReference>
<evidence type="ECO:0000256" key="7">
    <source>
        <dbReference type="ARBA" id="ARBA00023269"/>
    </source>
</evidence>
<dbReference type="Gene3D" id="1.10.20.10">
    <property type="entry name" value="Histone, subunit A"/>
    <property type="match status" value="1"/>
</dbReference>
<dbReference type="GO" id="GO:0005634">
    <property type="term" value="C:nucleus"/>
    <property type="evidence" value="ECO:0007669"/>
    <property type="project" value="UniProtKB-SubCell"/>
</dbReference>
<dbReference type="SMART" id="SM00417">
    <property type="entry name" value="H4"/>
    <property type="match status" value="1"/>
</dbReference>
<dbReference type="SUPFAM" id="SSF47113">
    <property type="entry name" value="Histone-fold"/>
    <property type="match status" value="1"/>
</dbReference>
<evidence type="ECO:0000256" key="8">
    <source>
        <dbReference type="RuleBase" id="RU000528"/>
    </source>
</evidence>
<dbReference type="CDD" id="cd22912">
    <property type="entry name" value="HFD_H4"/>
    <property type="match status" value="1"/>
</dbReference>
<name>A0AAD7ALY0_9AGAR</name>
<comment type="subunit">
    <text evidence="8">The nucleosome is a histone octamer containing two molecules each of H2A, H2B, H3 and H4 assembled in one H3-H4 heterotetramer and two H2A-H2B heterodimers. The octamer wraps approximately 147 bp of DNA.</text>
</comment>